<organism evidence="15 16">
    <name type="scientific">Zingiber officinale</name>
    <name type="common">Ginger</name>
    <name type="synonym">Amomum zingiber</name>
    <dbReference type="NCBI Taxonomy" id="94328"/>
    <lineage>
        <taxon>Eukaryota</taxon>
        <taxon>Viridiplantae</taxon>
        <taxon>Streptophyta</taxon>
        <taxon>Embryophyta</taxon>
        <taxon>Tracheophyta</taxon>
        <taxon>Spermatophyta</taxon>
        <taxon>Magnoliopsida</taxon>
        <taxon>Liliopsida</taxon>
        <taxon>Zingiberales</taxon>
        <taxon>Zingiberaceae</taxon>
        <taxon>Zingiber</taxon>
    </lineage>
</organism>
<keyword evidence="5" id="KW-0945">Host-virus interaction</keyword>
<reference evidence="15 16" key="1">
    <citation type="submission" date="2020-08" db="EMBL/GenBank/DDBJ databases">
        <title>Plant Genome Project.</title>
        <authorList>
            <person name="Zhang R.-G."/>
        </authorList>
    </citation>
    <scope>NUCLEOTIDE SEQUENCE [LARGE SCALE GENOMIC DNA]</scope>
    <source>
        <tissue evidence="15">Rhizome</tissue>
    </source>
</reference>
<dbReference type="Proteomes" id="UP000734854">
    <property type="component" value="Unassembled WGS sequence"/>
</dbReference>
<comment type="subcellular location">
    <subcellularLocation>
        <location evidence="2 11">Cytoplasm</location>
    </subcellularLocation>
    <subcellularLocation>
        <location evidence="1">Nucleus</location>
    </subcellularLocation>
</comment>
<dbReference type="FunFam" id="3.30.70.330:FF:000239">
    <property type="entry name" value="Polyadenylate-binding protein"/>
    <property type="match status" value="1"/>
</dbReference>
<dbReference type="FunFam" id="3.30.70.330:FF:000003">
    <property type="entry name" value="Polyadenylate-binding protein"/>
    <property type="match status" value="1"/>
</dbReference>
<keyword evidence="7" id="KW-0810">Translation regulation</keyword>
<protein>
    <recommendedName>
        <fullName evidence="11">Polyadenylate-binding protein</fullName>
        <shortName evidence="11">PABP</shortName>
    </recommendedName>
</protein>
<comment type="function">
    <text evidence="11">Binds the poly(A) tail of mRNA.</text>
</comment>
<dbReference type="PROSITE" id="PS51309">
    <property type="entry name" value="PABC"/>
    <property type="match status" value="1"/>
</dbReference>
<dbReference type="GO" id="GO:0005737">
    <property type="term" value="C:cytoplasm"/>
    <property type="evidence" value="ECO:0007669"/>
    <property type="project" value="UniProtKB-SubCell"/>
</dbReference>
<gene>
    <name evidence="15" type="ORF">ZIOFF_057704</name>
</gene>
<dbReference type="EMBL" id="JACMSC010000016">
    <property type="protein sequence ID" value="KAG6481112.1"/>
    <property type="molecule type" value="Genomic_DNA"/>
</dbReference>
<dbReference type="PROSITE" id="PS50102">
    <property type="entry name" value="RRM"/>
    <property type="match status" value="4"/>
</dbReference>
<evidence type="ECO:0000256" key="4">
    <source>
        <dbReference type="ARBA" id="ARBA00022490"/>
    </source>
</evidence>
<dbReference type="Pfam" id="PF00658">
    <property type="entry name" value="MLLE"/>
    <property type="match status" value="1"/>
</dbReference>
<dbReference type="FunFam" id="1.10.1900.10:FF:000003">
    <property type="entry name" value="Polyadenylate-binding protein"/>
    <property type="match status" value="1"/>
</dbReference>
<dbReference type="Pfam" id="PF00076">
    <property type="entry name" value="RRM_1"/>
    <property type="match status" value="4"/>
</dbReference>
<evidence type="ECO:0000256" key="9">
    <source>
        <dbReference type="ARBA" id="ARBA00023242"/>
    </source>
</evidence>
<evidence type="ECO:0000259" key="13">
    <source>
        <dbReference type="PROSITE" id="PS50102"/>
    </source>
</evidence>
<dbReference type="GO" id="GO:0005634">
    <property type="term" value="C:nucleus"/>
    <property type="evidence" value="ECO:0007669"/>
    <property type="project" value="UniProtKB-SubCell"/>
</dbReference>
<name>A0A8J5KIP2_ZINOF</name>
<evidence type="ECO:0000256" key="5">
    <source>
        <dbReference type="ARBA" id="ARBA00022581"/>
    </source>
</evidence>
<accession>A0A8J5KIP2</accession>
<evidence type="ECO:0000256" key="1">
    <source>
        <dbReference type="ARBA" id="ARBA00004123"/>
    </source>
</evidence>
<feature type="domain" description="RRM" evidence="13">
    <location>
        <begin position="121"/>
        <end position="193"/>
    </location>
</feature>
<evidence type="ECO:0000313" key="16">
    <source>
        <dbReference type="Proteomes" id="UP000734854"/>
    </source>
</evidence>
<keyword evidence="16" id="KW-1185">Reference proteome</keyword>
<evidence type="ECO:0000256" key="11">
    <source>
        <dbReference type="RuleBase" id="RU362004"/>
    </source>
</evidence>
<proteinExistence type="inferred from homology"/>
<feature type="domain" description="RRM" evidence="13">
    <location>
        <begin position="33"/>
        <end position="111"/>
    </location>
</feature>
<evidence type="ECO:0000256" key="6">
    <source>
        <dbReference type="ARBA" id="ARBA00022737"/>
    </source>
</evidence>
<dbReference type="NCBIfam" id="TIGR01628">
    <property type="entry name" value="PABP-1234"/>
    <property type="match status" value="1"/>
</dbReference>
<feature type="region of interest" description="Disordered" evidence="12">
    <location>
        <begin position="1"/>
        <end position="24"/>
    </location>
</feature>
<sequence length="654" mass="71282">MAQATMQQQPPPPPNGTAINAGGAGAGSQFPSTSLYVGDLQASVTDAQVFDLFSQLGPVVSVRVCRDADTRRSLGYGYVNYSNPLDAASALEVLNFTLLNNKPIRIMYSNRDPSIRRSGAANIFIKNLDKTIGNKALHEIFSTFGTILSCKVAIDASGQSKGYGFVQFEQDDAAQAAINKLNGMLVNDKPVFVGPFLRKQERENSSDKAKFSNVYVKNLSESTTKEDLETIFRKYGKITSAVVMTDGDGKSKCFGFVNFEDSDAAAQAVQKLNGQKFDEKEWYVGKALKKYERELELKEKFDQSAKDAVDKYQGLNLYLKNLDDSIGDDKLRDLFSDFGTITSYKVMREPNGASKGSGFVAFLTPEEASRALADMNGKMVCGKPLYVALAQRKEDRRARLQAQFSQVRPVPMTPNVGPRVPMYPPGAPGLGQQIFYGQAPPALMPPQPGFGFQQQLIPGMRPAGAHMPNFFVPLVQQGQQMHRPGGRRTGAGPVQQSQQPIPLMQQQMLPRGRVQRYPPGRNMSDVPMPGVVGGMLSPYDIGGLPMRDVGLSQPGPIGTLASALANAPPEHQRMMLGENLYPLVESIERDHAAKVTGMLLEMDQTEVLHLLESPDALRAKVAEAMEVLRSVVQQQGNVPADQLAALSLNDSIVS</sequence>
<dbReference type="InterPro" id="IPR045305">
    <property type="entry name" value="RRM2_I_PABPs"/>
</dbReference>
<evidence type="ECO:0000256" key="3">
    <source>
        <dbReference type="ARBA" id="ARBA00008557"/>
    </source>
</evidence>
<comment type="similarity">
    <text evidence="3 11">Belongs to the polyadenylate-binding protein type-1 family.</text>
</comment>
<dbReference type="AlphaFoldDB" id="A0A8J5KIP2"/>
<dbReference type="InterPro" id="IPR003954">
    <property type="entry name" value="RRM_euk-type"/>
</dbReference>
<dbReference type="GO" id="GO:0003723">
    <property type="term" value="F:RNA binding"/>
    <property type="evidence" value="ECO:0007669"/>
    <property type="project" value="UniProtKB-UniRule"/>
</dbReference>
<feature type="domain" description="RRM" evidence="13">
    <location>
        <begin position="212"/>
        <end position="289"/>
    </location>
</feature>
<evidence type="ECO:0000256" key="8">
    <source>
        <dbReference type="ARBA" id="ARBA00022884"/>
    </source>
</evidence>
<dbReference type="InterPro" id="IPR000504">
    <property type="entry name" value="RRM_dom"/>
</dbReference>
<comment type="caution">
    <text evidence="15">The sequence shown here is derived from an EMBL/GenBank/DDBJ whole genome shotgun (WGS) entry which is preliminary data.</text>
</comment>
<evidence type="ECO:0000256" key="12">
    <source>
        <dbReference type="SAM" id="MobiDB-lite"/>
    </source>
</evidence>
<dbReference type="FunFam" id="3.30.70.330:FF:000217">
    <property type="entry name" value="Polyadenylate-binding protein"/>
    <property type="match status" value="1"/>
</dbReference>
<keyword evidence="9" id="KW-0539">Nucleus</keyword>
<evidence type="ECO:0000256" key="10">
    <source>
        <dbReference type="PROSITE-ProRule" id="PRU00176"/>
    </source>
</evidence>
<keyword evidence="8 10" id="KW-0694">RNA-binding</keyword>
<dbReference type="GO" id="GO:0006417">
    <property type="term" value="P:regulation of translation"/>
    <property type="evidence" value="ECO:0007669"/>
    <property type="project" value="UniProtKB-KW"/>
</dbReference>
<evidence type="ECO:0000313" key="15">
    <source>
        <dbReference type="EMBL" id="KAG6481112.1"/>
    </source>
</evidence>
<evidence type="ECO:0000259" key="14">
    <source>
        <dbReference type="PROSITE" id="PS51309"/>
    </source>
</evidence>
<feature type="domain" description="RRM" evidence="13">
    <location>
        <begin position="315"/>
        <end position="392"/>
    </location>
</feature>
<dbReference type="SMART" id="SM00361">
    <property type="entry name" value="RRM_1"/>
    <property type="match status" value="3"/>
</dbReference>
<dbReference type="CDD" id="cd12380">
    <property type="entry name" value="RRM3_I_PABPs"/>
    <property type="match status" value="1"/>
</dbReference>
<dbReference type="SMART" id="SM00517">
    <property type="entry name" value="PolyA"/>
    <property type="match status" value="1"/>
</dbReference>
<dbReference type="CDD" id="cd12381">
    <property type="entry name" value="RRM4_I_PABPs"/>
    <property type="match status" value="1"/>
</dbReference>
<dbReference type="PANTHER" id="PTHR24012">
    <property type="entry name" value="RNA BINDING PROTEIN"/>
    <property type="match status" value="1"/>
</dbReference>
<dbReference type="SMART" id="SM00360">
    <property type="entry name" value="RRM"/>
    <property type="match status" value="4"/>
</dbReference>
<dbReference type="FunFam" id="3.30.70.330:FF:000648">
    <property type="entry name" value="Polyadenylate-binding protein"/>
    <property type="match status" value="1"/>
</dbReference>
<dbReference type="InterPro" id="IPR006515">
    <property type="entry name" value="PABP_1234"/>
</dbReference>
<feature type="domain" description="PABC" evidence="14">
    <location>
        <begin position="556"/>
        <end position="633"/>
    </location>
</feature>
<dbReference type="InterPro" id="IPR002004">
    <property type="entry name" value="PABP_HYD_C"/>
</dbReference>
<keyword evidence="6" id="KW-0677">Repeat</keyword>
<dbReference type="CDD" id="cd12379">
    <property type="entry name" value="RRM2_I_PABPs"/>
    <property type="match status" value="1"/>
</dbReference>
<evidence type="ECO:0000256" key="7">
    <source>
        <dbReference type="ARBA" id="ARBA00022845"/>
    </source>
</evidence>
<evidence type="ECO:0000256" key="2">
    <source>
        <dbReference type="ARBA" id="ARBA00004496"/>
    </source>
</evidence>
<keyword evidence="4 11" id="KW-0963">Cytoplasm</keyword>